<protein>
    <submittedName>
        <fullName evidence="2">Ubiquitin-activating enzyme E1 1-like</fullName>
    </submittedName>
</protein>
<dbReference type="AlphaFoldDB" id="A0A392Q4U7"/>
<feature type="non-terminal residue" evidence="2">
    <location>
        <position position="79"/>
    </location>
</feature>
<dbReference type="Pfam" id="PF09358">
    <property type="entry name" value="E1_UFD"/>
    <property type="match status" value="1"/>
</dbReference>
<comment type="caution">
    <text evidence="2">The sequence shown here is derived from an EMBL/GenBank/DDBJ whole genome shotgun (WGS) entry which is preliminary data.</text>
</comment>
<keyword evidence="3" id="KW-1185">Reference proteome</keyword>
<dbReference type="SMART" id="SM00985">
    <property type="entry name" value="UBA_e1_C"/>
    <property type="match status" value="1"/>
</dbReference>
<evidence type="ECO:0000313" key="2">
    <source>
        <dbReference type="EMBL" id="MCI18275.1"/>
    </source>
</evidence>
<evidence type="ECO:0000313" key="3">
    <source>
        <dbReference type="Proteomes" id="UP000265520"/>
    </source>
</evidence>
<feature type="domain" description="Ubiquitin-activating enzyme E1 C-terminal" evidence="1">
    <location>
        <begin position="1"/>
        <end position="78"/>
    </location>
</feature>
<accession>A0A392Q4U7</accession>
<dbReference type="Proteomes" id="UP000265520">
    <property type="component" value="Unassembled WGS sequence"/>
</dbReference>
<dbReference type="InterPro" id="IPR038252">
    <property type="entry name" value="UBA_E1_C_sf"/>
</dbReference>
<proteinExistence type="predicted"/>
<dbReference type="InterPro" id="IPR018965">
    <property type="entry name" value="Ub-activating_enz_E1_C"/>
</dbReference>
<organism evidence="2 3">
    <name type="scientific">Trifolium medium</name>
    <dbReference type="NCBI Taxonomy" id="97028"/>
    <lineage>
        <taxon>Eukaryota</taxon>
        <taxon>Viridiplantae</taxon>
        <taxon>Streptophyta</taxon>
        <taxon>Embryophyta</taxon>
        <taxon>Tracheophyta</taxon>
        <taxon>Spermatophyta</taxon>
        <taxon>Magnoliopsida</taxon>
        <taxon>eudicotyledons</taxon>
        <taxon>Gunneridae</taxon>
        <taxon>Pentapetalae</taxon>
        <taxon>rosids</taxon>
        <taxon>fabids</taxon>
        <taxon>Fabales</taxon>
        <taxon>Fabaceae</taxon>
        <taxon>Papilionoideae</taxon>
        <taxon>50 kb inversion clade</taxon>
        <taxon>NPAAA clade</taxon>
        <taxon>Hologalegina</taxon>
        <taxon>IRL clade</taxon>
        <taxon>Trifolieae</taxon>
        <taxon>Trifolium</taxon>
    </lineage>
</organism>
<evidence type="ECO:0000259" key="1">
    <source>
        <dbReference type="SMART" id="SM00985"/>
    </source>
</evidence>
<dbReference type="Gene3D" id="3.10.290.60">
    <property type="entry name" value="Ubiquitin-activating enzyme E1, UFD domain"/>
    <property type="match status" value="1"/>
</dbReference>
<name>A0A392Q4U7_9FABA</name>
<dbReference type="EMBL" id="LXQA010109425">
    <property type="protein sequence ID" value="MCI18275.1"/>
    <property type="molecule type" value="Genomic_DNA"/>
</dbReference>
<sequence>MAEPVPPKVIKHQSTSWTVWDRWTLGNDPTVGELIQWLEDKGLKTYSISCGNALLFNIMLSSHRERMDRKIGDLGREVA</sequence>
<reference evidence="2 3" key="1">
    <citation type="journal article" date="2018" name="Front. Plant Sci.">
        <title>Red Clover (Trifolium pratense) and Zigzag Clover (T. medium) - A Picture of Genomic Similarities and Differences.</title>
        <authorList>
            <person name="Dluhosova J."/>
            <person name="Istvanek J."/>
            <person name="Nedelnik J."/>
            <person name="Repkova J."/>
        </authorList>
    </citation>
    <scope>NUCLEOTIDE SEQUENCE [LARGE SCALE GENOMIC DNA]</scope>
    <source>
        <strain evidence="3">cv. 10/8</strain>
        <tissue evidence="2">Leaf</tissue>
    </source>
</reference>